<dbReference type="InterPro" id="IPR054030">
    <property type="entry name" value="Gp5_Vgr_C"/>
</dbReference>
<dbReference type="Pfam" id="PF05954">
    <property type="entry name" value="Phage_GPD"/>
    <property type="match status" value="1"/>
</dbReference>
<dbReference type="Gene3D" id="4.10.220.110">
    <property type="match status" value="1"/>
</dbReference>
<dbReference type="InterPro" id="IPR006533">
    <property type="entry name" value="T6SS_Vgr_RhsGE"/>
</dbReference>
<comment type="caution">
    <text evidence="5">The sequence shown here is derived from an EMBL/GenBank/DDBJ whole genome shotgun (WGS) entry which is preliminary data.</text>
</comment>
<dbReference type="AlphaFoldDB" id="A0A839HWF2"/>
<dbReference type="InterPro" id="IPR006531">
    <property type="entry name" value="Gp5/Vgr_OB"/>
</dbReference>
<feature type="region of interest" description="Disordered" evidence="2">
    <location>
        <begin position="655"/>
        <end position="695"/>
    </location>
</feature>
<gene>
    <name evidence="5" type="primary">tssI</name>
    <name evidence="5" type="ORF">H4F90_14415</name>
</gene>
<keyword evidence="6" id="KW-1185">Reference proteome</keyword>
<name>A0A839HWF2_9BURK</name>
<evidence type="ECO:0000313" key="5">
    <source>
        <dbReference type="EMBL" id="MBB1163164.1"/>
    </source>
</evidence>
<dbReference type="Gene3D" id="3.55.50.10">
    <property type="entry name" value="Baseplate protein-like domains"/>
    <property type="match status" value="1"/>
</dbReference>
<dbReference type="InterPro" id="IPR037026">
    <property type="entry name" value="Vgr_OB-fold_dom_sf"/>
</dbReference>
<sequence length="695" mass="76149">MSEDVVEASFSCVLGKDALLYRRMSVVEALSAPTRLEVEVMRLGSKTSIEPKKLLGTQSTVTLRLRDGSKRYFNAWVTEVAQVDPIGRFDAFHLQLRTWNWHLGLSVDNRIFQDKTAVEVLDAVFADYSSQQVSKKLKGSYRKRPYCVQYRETDLDFVHRLMEDEGIYYYFTHQDGQHTLVLCDDPSAHELIQPDDTLGYAAARTSNERGDAVVDHWRLSRSVHSLKYSHVDHDQDSITPKPINTAQSAATFANPGRQEVYEWPSEYAELEDKSQAATRATAVSKLRVQGFESGQVKALLETPCRSVGAGRSFKFVDHRDRGEYLITYAELEMDFGRYESTDDEPATGFSARLEAMPKAQRYVPDRRTRNPRIHGVQTAVVVGASGDEIHTDKTGRVKIKFPWDRLGKGDEKSSCWVRVAQPWASKGFGMFALPRVGDEVVVEFLEGHPDRPLITGSVYSPENLPAYTLPDHATVTGLRSRSSKGGTADTFNELRFDDKKDAEHVYFQAQKDLHQNVKHDAHLTIGNEHWTSVGKHAQHAVGENHTFSVGKVHTVKIGEDSHTAIGGDQILQTGGLLDAKVGAAVQFEGAQTIKLSSGQGMDVKVGQALAISAGASVHLSAGAGVVIDGGTQLTIVAGGAFIKLGPEGVTIQGPLVKINSGGSPGTANAAQAPQPAEPQAPGEHKPNDDPLAKKA</sequence>
<proteinExistence type="inferred from homology"/>
<accession>A0A839HWF2</accession>
<dbReference type="Pfam" id="PF04717">
    <property type="entry name" value="Phage_base_V"/>
    <property type="match status" value="1"/>
</dbReference>
<organism evidence="5 6">
    <name type="scientific">Aquariibacter albus</name>
    <dbReference type="NCBI Taxonomy" id="2759899"/>
    <lineage>
        <taxon>Bacteria</taxon>
        <taxon>Pseudomonadati</taxon>
        <taxon>Pseudomonadota</taxon>
        <taxon>Betaproteobacteria</taxon>
        <taxon>Burkholderiales</taxon>
        <taxon>Sphaerotilaceae</taxon>
        <taxon>Aquariibacter</taxon>
    </lineage>
</organism>
<dbReference type="Gene3D" id="2.40.50.230">
    <property type="entry name" value="Gp5 N-terminal domain"/>
    <property type="match status" value="1"/>
</dbReference>
<dbReference type="Gene3D" id="2.30.110.50">
    <property type="match status" value="1"/>
</dbReference>
<evidence type="ECO:0000259" key="3">
    <source>
        <dbReference type="Pfam" id="PF04717"/>
    </source>
</evidence>
<dbReference type="InterPro" id="IPR017847">
    <property type="entry name" value="T6SS_RhsGE_Vgr_subset"/>
</dbReference>
<dbReference type="SUPFAM" id="SSF69255">
    <property type="entry name" value="gp5 N-terminal domain-like"/>
    <property type="match status" value="1"/>
</dbReference>
<dbReference type="RefSeq" id="WP_182665830.1">
    <property type="nucleotide sequence ID" value="NZ_JACIVI010000007.1"/>
</dbReference>
<dbReference type="Pfam" id="PF22178">
    <property type="entry name" value="Gp5_trimer_C"/>
    <property type="match status" value="1"/>
</dbReference>
<dbReference type="NCBIfam" id="TIGR01646">
    <property type="entry name" value="vgr_GE"/>
    <property type="match status" value="1"/>
</dbReference>
<dbReference type="EMBL" id="JACIVI010000007">
    <property type="protein sequence ID" value="MBB1163164.1"/>
    <property type="molecule type" value="Genomic_DNA"/>
</dbReference>
<evidence type="ECO:0000256" key="2">
    <source>
        <dbReference type="SAM" id="MobiDB-lite"/>
    </source>
</evidence>
<feature type="domain" description="Gp5/Type VI secretion system Vgr C-terminal trimerisation" evidence="4">
    <location>
        <begin position="476"/>
        <end position="584"/>
    </location>
</feature>
<reference evidence="5 6" key="1">
    <citation type="submission" date="2020-08" db="EMBL/GenBank/DDBJ databases">
        <title>Aquariorum lacteus gen. nov., sp. nov., a new member of the family Comamonadaceae, isolated from freshwater aquarium.</title>
        <authorList>
            <person name="Chun S.-J."/>
        </authorList>
    </citation>
    <scope>NUCLEOTIDE SEQUENCE [LARGE SCALE GENOMIC DNA]</scope>
    <source>
        <strain evidence="5 6">SJAQ100</strain>
    </source>
</reference>
<comment type="similarity">
    <text evidence="1">Belongs to the VgrG protein family.</text>
</comment>
<dbReference type="SUPFAM" id="SSF69279">
    <property type="entry name" value="Phage tail proteins"/>
    <property type="match status" value="2"/>
</dbReference>
<evidence type="ECO:0000259" key="4">
    <source>
        <dbReference type="Pfam" id="PF22178"/>
    </source>
</evidence>
<protein>
    <submittedName>
        <fullName evidence="5">Type VI secretion system tip protein VgrG</fullName>
    </submittedName>
</protein>
<dbReference type="SUPFAM" id="SSF69349">
    <property type="entry name" value="Phage fibre proteins"/>
    <property type="match status" value="1"/>
</dbReference>
<feature type="domain" description="Gp5/Type VI secretion system Vgr protein OB-fold" evidence="3">
    <location>
        <begin position="390"/>
        <end position="459"/>
    </location>
</feature>
<dbReference type="NCBIfam" id="TIGR03361">
    <property type="entry name" value="VI_Rhs_Vgr"/>
    <property type="match status" value="1"/>
</dbReference>
<evidence type="ECO:0000313" key="6">
    <source>
        <dbReference type="Proteomes" id="UP000586093"/>
    </source>
</evidence>
<feature type="compositionally biased region" description="Low complexity" evidence="2">
    <location>
        <begin position="667"/>
        <end position="681"/>
    </location>
</feature>
<dbReference type="Proteomes" id="UP000586093">
    <property type="component" value="Unassembled WGS sequence"/>
</dbReference>
<feature type="compositionally biased region" description="Basic and acidic residues" evidence="2">
    <location>
        <begin position="682"/>
        <end position="695"/>
    </location>
</feature>
<evidence type="ECO:0000256" key="1">
    <source>
        <dbReference type="ARBA" id="ARBA00005558"/>
    </source>
</evidence>